<comment type="caution">
    <text evidence="1">The sequence shown here is derived from an EMBL/GenBank/DDBJ whole genome shotgun (WGS) entry which is preliminary data.</text>
</comment>
<dbReference type="EMBL" id="LSBJ02000004">
    <property type="protein sequence ID" value="OAQ65795.1"/>
    <property type="molecule type" value="Genomic_DNA"/>
</dbReference>
<gene>
    <name evidence="1" type="ORF">VFPPC_15948</name>
</gene>
<dbReference type="RefSeq" id="XP_018142882.1">
    <property type="nucleotide sequence ID" value="XM_018293701.1"/>
</dbReference>
<dbReference type="Proteomes" id="UP000078397">
    <property type="component" value="Unassembled WGS sequence"/>
</dbReference>
<keyword evidence="2" id="KW-1185">Reference proteome</keyword>
<protein>
    <submittedName>
        <fullName evidence="1">Uncharacterized protein</fullName>
    </submittedName>
</protein>
<reference evidence="1 2" key="1">
    <citation type="journal article" date="2016" name="PLoS Pathog.">
        <title>Biosynthesis of antibiotic leucinostatins in bio-control fungus Purpureocillium lilacinum and their inhibition on phytophthora revealed by genome mining.</title>
        <authorList>
            <person name="Wang G."/>
            <person name="Liu Z."/>
            <person name="Lin R."/>
            <person name="Li E."/>
            <person name="Mao Z."/>
            <person name="Ling J."/>
            <person name="Yang Y."/>
            <person name="Yin W.B."/>
            <person name="Xie B."/>
        </authorList>
    </citation>
    <scope>NUCLEOTIDE SEQUENCE [LARGE SCALE GENOMIC DNA]</scope>
    <source>
        <strain evidence="1">170</strain>
    </source>
</reference>
<evidence type="ECO:0000313" key="2">
    <source>
        <dbReference type="Proteomes" id="UP000078397"/>
    </source>
</evidence>
<dbReference type="AlphaFoldDB" id="A0A179FJI3"/>
<organism evidence="1 2">
    <name type="scientific">Pochonia chlamydosporia 170</name>
    <dbReference type="NCBI Taxonomy" id="1380566"/>
    <lineage>
        <taxon>Eukaryota</taxon>
        <taxon>Fungi</taxon>
        <taxon>Dikarya</taxon>
        <taxon>Ascomycota</taxon>
        <taxon>Pezizomycotina</taxon>
        <taxon>Sordariomycetes</taxon>
        <taxon>Hypocreomycetidae</taxon>
        <taxon>Hypocreales</taxon>
        <taxon>Clavicipitaceae</taxon>
        <taxon>Pochonia</taxon>
    </lineage>
</organism>
<dbReference type="GeneID" id="28857695"/>
<accession>A0A179FJI3</accession>
<proteinExistence type="predicted"/>
<sequence>MPNINSLYAEVRNIQYAIAPETPTTLIVQATASRVKILTPYLGKKAGRHDLVHMTLNTQYIFVSGYASTEEERKETRNQSLCAKQANSVQRLGHL</sequence>
<dbReference type="KEGG" id="pchm:VFPPC_15948"/>
<evidence type="ECO:0000313" key="1">
    <source>
        <dbReference type="EMBL" id="OAQ65795.1"/>
    </source>
</evidence>
<name>A0A179FJI3_METCM</name>